<evidence type="ECO:0000313" key="2">
    <source>
        <dbReference type="Proteomes" id="UP000234323"/>
    </source>
</evidence>
<dbReference type="AlphaFoldDB" id="A0A2I1G6Z1"/>
<reference evidence="1 2" key="1">
    <citation type="submission" date="2015-10" db="EMBL/GenBank/DDBJ databases">
        <title>Genome analyses suggest a sexual origin of heterokaryosis in a supposedly ancient asexual fungus.</title>
        <authorList>
            <person name="Ropars J."/>
            <person name="Sedzielewska K."/>
            <person name="Noel J."/>
            <person name="Charron P."/>
            <person name="Farinelli L."/>
            <person name="Marton T."/>
            <person name="Kruger M."/>
            <person name="Pelin A."/>
            <person name="Brachmann A."/>
            <person name="Corradi N."/>
        </authorList>
    </citation>
    <scope>NUCLEOTIDE SEQUENCE [LARGE SCALE GENOMIC DNA]</scope>
    <source>
        <strain evidence="1 2">A4</strain>
    </source>
</reference>
<accession>A0A2I1G6Z1</accession>
<name>A0A2I1G6Z1_9GLOM</name>
<keyword evidence="2" id="KW-1185">Reference proteome</keyword>
<dbReference type="Proteomes" id="UP000234323">
    <property type="component" value="Unassembled WGS sequence"/>
</dbReference>
<gene>
    <name evidence="1" type="ORF">RhiirA4_456196</name>
</gene>
<proteinExistence type="predicted"/>
<comment type="caution">
    <text evidence="1">The sequence shown here is derived from an EMBL/GenBank/DDBJ whole genome shotgun (WGS) entry which is preliminary data.</text>
</comment>
<protein>
    <submittedName>
        <fullName evidence="1">Uncharacterized protein</fullName>
    </submittedName>
</protein>
<sequence length="120" mass="13355">MSAVAVVCGEDVEGWYGFIHNILISGNVISLWSIVDNIEHAFHRTQNNVEVWHRRWETLSSFNDNFKFADAAPTLKRDADAEAALAVKRDDDSLEPWELIPLGKRDADAEAALATRGGAF</sequence>
<dbReference type="EMBL" id="LLXI01000196">
    <property type="protein sequence ID" value="PKY42399.1"/>
    <property type="molecule type" value="Genomic_DNA"/>
</dbReference>
<organism evidence="1 2">
    <name type="scientific">Rhizophagus irregularis</name>
    <dbReference type="NCBI Taxonomy" id="588596"/>
    <lineage>
        <taxon>Eukaryota</taxon>
        <taxon>Fungi</taxon>
        <taxon>Fungi incertae sedis</taxon>
        <taxon>Mucoromycota</taxon>
        <taxon>Glomeromycotina</taxon>
        <taxon>Glomeromycetes</taxon>
        <taxon>Glomerales</taxon>
        <taxon>Glomeraceae</taxon>
        <taxon>Rhizophagus</taxon>
    </lineage>
</organism>
<evidence type="ECO:0000313" key="1">
    <source>
        <dbReference type="EMBL" id="PKY42399.1"/>
    </source>
</evidence>